<reference evidence="6" key="2">
    <citation type="submission" date="2020-03" db="EMBL/GenBank/DDBJ databases">
        <title>Walnut 2.0.</title>
        <authorList>
            <person name="Marrano A."/>
            <person name="Britton M."/>
            <person name="Zimin A.V."/>
            <person name="Zaini P.A."/>
            <person name="Workman R."/>
            <person name="Puiu D."/>
            <person name="Bianco L."/>
            <person name="Allen B.J."/>
            <person name="Troggio M."/>
            <person name="Leslie C.A."/>
            <person name="Timp W."/>
            <person name="Dendekar A."/>
            <person name="Salzberg S.L."/>
            <person name="Neale D.B."/>
        </authorList>
    </citation>
    <scope>NUCLEOTIDE SEQUENCE</scope>
    <source>
        <tissue evidence="6">Leaves</tissue>
    </source>
</reference>
<proteinExistence type="predicted"/>
<protein>
    <recommendedName>
        <fullName evidence="2">RING-type E3 ubiquitin transferase</fullName>
        <ecNumber evidence="2">2.3.2.27</ecNumber>
    </recommendedName>
</protein>
<reference evidence="6" key="1">
    <citation type="submission" date="2015-10" db="EMBL/GenBank/DDBJ databases">
        <authorList>
            <person name="Martinez-Garcia P.J."/>
            <person name="Crepeau M.W."/>
            <person name="Puiu D."/>
            <person name="Gonzalez-Ibeas D."/>
            <person name="Whalen J."/>
            <person name="Stevens K."/>
            <person name="Paul R."/>
            <person name="Butterfield T."/>
            <person name="Britton M."/>
            <person name="Reagan R."/>
            <person name="Chakraborty S."/>
            <person name="Walawage S.L."/>
            <person name="Vasquez-Gross H.A."/>
            <person name="Cardeno C."/>
            <person name="Famula R."/>
            <person name="Pratt K."/>
            <person name="Kuruganti S."/>
            <person name="Aradhya M.K."/>
            <person name="Leslie C.A."/>
            <person name="Dandekar A.M."/>
            <person name="Salzberg S.L."/>
            <person name="Wegrzyn J.L."/>
            <person name="Langley C.H."/>
            <person name="Neale D.B."/>
        </authorList>
    </citation>
    <scope>NUCLEOTIDE SEQUENCE</scope>
    <source>
        <tissue evidence="6">Leaves</tissue>
    </source>
</reference>
<dbReference type="Gene3D" id="3.30.200.20">
    <property type="entry name" value="Phosphorylase Kinase, domain 1"/>
    <property type="match status" value="1"/>
</dbReference>
<dbReference type="EMBL" id="LIHL02000012">
    <property type="protein sequence ID" value="KAF5451597.1"/>
    <property type="molecule type" value="Genomic_DNA"/>
</dbReference>
<dbReference type="InterPro" id="IPR011009">
    <property type="entry name" value="Kinase-like_dom_sf"/>
</dbReference>
<keyword evidence="5" id="KW-0175">Coiled coil</keyword>
<evidence type="ECO:0000256" key="4">
    <source>
        <dbReference type="PROSITE-ProRule" id="PRU10141"/>
    </source>
</evidence>
<keyword evidence="4" id="KW-0547">Nucleotide-binding</keyword>
<accession>A0A833WYM4</accession>
<name>A0A833WYM4_JUGRE</name>
<dbReference type="AlphaFoldDB" id="A0A833WYM4"/>
<dbReference type="Gramene" id="Jr12_03780_p1">
    <property type="protein sequence ID" value="cds.Jr12_03780_p1"/>
    <property type="gene ID" value="Jr12_03780"/>
</dbReference>
<evidence type="ECO:0000256" key="3">
    <source>
        <dbReference type="ARBA" id="ARBA00022786"/>
    </source>
</evidence>
<gene>
    <name evidence="6" type="ORF">F2P56_026690</name>
</gene>
<feature type="coiled-coil region" evidence="5">
    <location>
        <begin position="18"/>
        <end position="80"/>
    </location>
</feature>
<evidence type="ECO:0000256" key="2">
    <source>
        <dbReference type="ARBA" id="ARBA00012483"/>
    </source>
</evidence>
<dbReference type="SUPFAM" id="SSF56112">
    <property type="entry name" value="Protein kinase-like (PK-like)"/>
    <property type="match status" value="1"/>
</dbReference>
<keyword evidence="3" id="KW-0833">Ubl conjugation pathway</keyword>
<dbReference type="InterPro" id="IPR017441">
    <property type="entry name" value="Protein_kinase_ATP_BS"/>
</dbReference>
<dbReference type="GO" id="GO:0061630">
    <property type="term" value="F:ubiquitin protein ligase activity"/>
    <property type="evidence" value="ECO:0007669"/>
    <property type="project" value="UniProtKB-EC"/>
</dbReference>
<dbReference type="Proteomes" id="UP000619265">
    <property type="component" value="Unassembled WGS sequence"/>
</dbReference>
<dbReference type="GO" id="GO:0005524">
    <property type="term" value="F:ATP binding"/>
    <property type="evidence" value="ECO:0007669"/>
    <property type="project" value="UniProtKB-UniRule"/>
</dbReference>
<sequence>MAALKKEALVRQRAEGYMIDAIRRAQDAENQRDKYIDEQWISKEQEISLKSQLAELQKERDELQMERDHALKEAEGLKRKEEDSNGYMLELPEFSLSKIAEVTQGFHESQKIGQGGYGNIYIGRLQTEVAIKMLHSHGSQGSQEFQMEVCICIN</sequence>
<evidence type="ECO:0000313" key="6">
    <source>
        <dbReference type="EMBL" id="KAF5451597.1"/>
    </source>
</evidence>
<dbReference type="PANTHER" id="PTHR45647">
    <property type="entry name" value="OS02G0152300 PROTEIN"/>
    <property type="match status" value="1"/>
</dbReference>
<dbReference type="InterPro" id="IPR051348">
    <property type="entry name" value="U-box_ubiquitin_ligases"/>
</dbReference>
<dbReference type="PROSITE" id="PS00107">
    <property type="entry name" value="PROTEIN_KINASE_ATP"/>
    <property type="match status" value="1"/>
</dbReference>
<evidence type="ECO:0000256" key="5">
    <source>
        <dbReference type="SAM" id="Coils"/>
    </source>
</evidence>
<evidence type="ECO:0000313" key="7">
    <source>
        <dbReference type="Proteomes" id="UP000619265"/>
    </source>
</evidence>
<keyword evidence="4" id="KW-0067">ATP-binding</keyword>
<dbReference type="EC" id="2.3.2.27" evidence="2"/>
<organism evidence="6 7">
    <name type="scientific">Juglans regia</name>
    <name type="common">English walnut</name>
    <dbReference type="NCBI Taxonomy" id="51240"/>
    <lineage>
        <taxon>Eukaryota</taxon>
        <taxon>Viridiplantae</taxon>
        <taxon>Streptophyta</taxon>
        <taxon>Embryophyta</taxon>
        <taxon>Tracheophyta</taxon>
        <taxon>Spermatophyta</taxon>
        <taxon>Magnoliopsida</taxon>
        <taxon>eudicotyledons</taxon>
        <taxon>Gunneridae</taxon>
        <taxon>Pentapetalae</taxon>
        <taxon>rosids</taxon>
        <taxon>fabids</taxon>
        <taxon>Fagales</taxon>
        <taxon>Juglandaceae</taxon>
        <taxon>Juglans</taxon>
    </lineage>
</organism>
<comment type="caution">
    <text evidence="6">The sequence shown here is derived from an EMBL/GenBank/DDBJ whole genome shotgun (WGS) entry which is preliminary data.</text>
</comment>
<comment type="catalytic activity">
    <reaction evidence="1">
        <text>S-ubiquitinyl-[E2 ubiquitin-conjugating enzyme]-L-cysteine + [acceptor protein]-L-lysine = [E2 ubiquitin-conjugating enzyme]-L-cysteine + N(6)-ubiquitinyl-[acceptor protein]-L-lysine.</text>
        <dbReference type="EC" id="2.3.2.27"/>
    </reaction>
</comment>
<evidence type="ECO:0000256" key="1">
    <source>
        <dbReference type="ARBA" id="ARBA00000900"/>
    </source>
</evidence>
<feature type="binding site" evidence="4">
    <location>
        <position position="132"/>
    </location>
    <ligand>
        <name>ATP</name>
        <dbReference type="ChEBI" id="CHEBI:30616"/>
    </ligand>
</feature>
<dbReference type="PANTHER" id="PTHR45647:SF100">
    <property type="entry name" value="U-BOX DOMAIN-CONTAINING PROTEIN 33"/>
    <property type="match status" value="1"/>
</dbReference>